<evidence type="ECO:0000256" key="1">
    <source>
        <dbReference type="SAM" id="MobiDB-lite"/>
    </source>
</evidence>
<dbReference type="AlphaFoldDB" id="A0A545ASM6"/>
<feature type="region of interest" description="Disordered" evidence="1">
    <location>
        <begin position="341"/>
        <end position="361"/>
    </location>
</feature>
<reference evidence="2 3" key="1">
    <citation type="submission" date="2019-07" db="EMBL/GenBank/DDBJ databases">
        <title>Cryptosporangium phraense sp. nov., isolated from plant litter.</title>
        <authorList>
            <person name="Suriyachadkun C."/>
        </authorList>
    </citation>
    <scope>NUCLEOTIDE SEQUENCE [LARGE SCALE GENOMIC DNA]</scope>
    <source>
        <strain evidence="2 3">A-T 5661</strain>
    </source>
</reference>
<dbReference type="Proteomes" id="UP000317982">
    <property type="component" value="Unassembled WGS sequence"/>
</dbReference>
<keyword evidence="3" id="KW-1185">Reference proteome</keyword>
<dbReference type="InParanoid" id="A0A545ASM6"/>
<dbReference type="EMBL" id="VIRS01000009">
    <property type="protein sequence ID" value="TQS44340.1"/>
    <property type="molecule type" value="Genomic_DNA"/>
</dbReference>
<gene>
    <name evidence="2" type="ORF">FL583_15520</name>
</gene>
<dbReference type="RefSeq" id="WP_142705331.1">
    <property type="nucleotide sequence ID" value="NZ_VIRS01000009.1"/>
</dbReference>
<organism evidence="2 3">
    <name type="scientific">Cryptosporangium phraense</name>
    <dbReference type="NCBI Taxonomy" id="2593070"/>
    <lineage>
        <taxon>Bacteria</taxon>
        <taxon>Bacillati</taxon>
        <taxon>Actinomycetota</taxon>
        <taxon>Actinomycetes</taxon>
        <taxon>Cryptosporangiales</taxon>
        <taxon>Cryptosporangiaceae</taxon>
        <taxon>Cryptosporangium</taxon>
    </lineage>
</organism>
<protein>
    <submittedName>
        <fullName evidence="2">Uncharacterized protein</fullName>
    </submittedName>
</protein>
<feature type="region of interest" description="Disordered" evidence="1">
    <location>
        <begin position="173"/>
        <end position="192"/>
    </location>
</feature>
<feature type="compositionally biased region" description="Acidic residues" evidence="1">
    <location>
        <begin position="115"/>
        <end position="124"/>
    </location>
</feature>
<comment type="caution">
    <text evidence="2">The sequence shown here is derived from an EMBL/GenBank/DDBJ whole genome shotgun (WGS) entry which is preliminary data.</text>
</comment>
<proteinExistence type="predicted"/>
<sequence>MLLLIIGLVAAAYCLRAGYRDAKATANRVWTGHKERVANWAKGVEPKPSNAGKRAGIAAAAIGTAAWLGLRAFFAGVKEAWPDGMDAGARWASRRGWVDPAGASRRGGRHHAPDSGDEDYDDETSTVHNDHADCTPPGCGRPGCPAHRSWAWACNRCGAGGGGFHTEWAAQNAQSSHSCPPPPREPNPENNGSRVDWTCAQCGATETGYDSLAAVRARHNCPYREARPDAKKENPMAAETTVESLINETTTEQTEATAAVDQATEAANHAAQRTTASNARVDAATASRFGSDVTGPLTTVADAQQAYKDLCDQAAVAAQTVVDATTQCLAALQKHRSVGEAAEALEGGRDSMADRDAYATA</sequence>
<feature type="region of interest" description="Disordered" evidence="1">
    <location>
        <begin position="100"/>
        <end position="137"/>
    </location>
</feature>
<accession>A0A545ASM6</accession>
<name>A0A545ASM6_9ACTN</name>
<feature type="compositionally biased region" description="Basic and acidic residues" evidence="1">
    <location>
        <begin position="346"/>
        <end position="361"/>
    </location>
</feature>
<evidence type="ECO:0000313" key="2">
    <source>
        <dbReference type="EMBL" id="TQS44340.1"/>
    </source>
</evidence>
<evidence type="ECO:0000313" key="3">
    <source>
        <dbReference type="Proteomes" id="UP000317982"/>
    </source>
</evidence>